<evidence type="ECO:0000313" key="9">
    <source>
        <dbReference type="EMBL" id="AKT37512.1"/>
    </source>
</evidence>
<dbReference type="KEGG" id="ccro:CMC5_016530"/>
<evidence type="ECO:0000256" key="1">
    <source>
        <dbReference type="ARBA" id="ARBA00004651"/>
    </source>
</evidence>
<evidence type="ECO:0000256" key="3">
    <source>
        <dbReference type="ARBA" id="ARBA00022475"/>
    </source>
</evidence>
<evidence type="ECO:0000256" key="7">
    <source>
        <dbReference type="RuleBase" id="RU363032"/>
    </source>
</evidence>
<evidence type="ECO:0000256" key="5">
    <source>
        <dbReference type="ARBA" id="ARBA00022989"/>
    </source>
</evidence>
<feature type="transmembrane region" description="Helical" evidence="7">
    <location>
        <begin position="182"/>
        <end position="207"/>
    </location>
</feature>
<evidence type="ECO:0000313" key="10">
    <source>
        <dbReference type="Proteomes" id="UP000067626"/>
    </source>
</evidence>
<keyword evidence="3" id="KW-1003">Cell membrane</keyword>
<keyword evidence="5 7" id="KW-1133">Transmembrane helix</keyword>
<dbReference type="PANTHER" id="PTHR32243">
    <property type="entry name" value="MALTOSE TRANSPORT SYSTEM PERMEASE-RELATED"/>
    <property type="match status" value="1"/>
</dbReference>
<dbReference type="Gene3D" id="1.10.3720.10">
    <property type="entry name" value="MetI-like"/>
    <property type="match status" value="1"/>
</dbReference>
<feature type="domain" description="ABC transmembrane type-1" evidence="8">
    <location>
        <begin position="70"/>
        <end position="265"/>
    </location>
</feature>
<dbReference type="Proteomes" id="UP000067626">
    <property type="component" value="Chromosome"/>
</dbReference>
<dbReference type="CDD" id="cd06261">
    <property type="entry name" value="TM_PBP2"/>
    <property type="match status" value="1"/>
</dbReference>
<name>A0A0K1EA02_CHOCO</name>
<dbReference type="SUPFAM" id="SSF161098">
    <property type="entry name" value="MetI-like"/>
    <property type="match status" value="1"/>
</dbReference>
<dbReference type="InterPro" id="IPR000515">
    <property type="entry name" value="MetI-like"/>
</dbReference>
<dbReference type="PANTHER" id="PTHR32243:SF18">
    <property type="entry name" value="INNER MEMBRANE ABC TRANSPORTER PERMEASE PROTEIN YCJP"/>
    <property type="match status" value="1"/>
</dbReference>
<dbReference type="Pfam" id="PF00528">
    <property type="entry name" value="BPD_transp_1"/>
    <property type="match status" value="1"/>
</dbReference>
<feature type="transmembrane region" description="Helical" evidence="7">
    <location>
        <begin position="69"/>
        <end position="93"/>
    </location>
</feature>
<proteinExistence type="inferred from homology"/>
<accession>A0A0K1EA02</accession>
<feature type="transmembrane region" description="Helical" evidence="7">
    <location>
        <begin position="244"/>
        <end position="265"/>
    </location>
</feature>
<keyword evidence="10" id="KW-1185">Reference proteome</keyword>
<keyword evidence="4 7" id="KW-0812">Transmembrane</keyword>
<dbReference type="STRING" id="52.CMC5_016530"/>
<evidence type="ECO:0000256" key="4">
    <source>
        <dbReference type="ARBA" id="ARBA00022692"/>
    </source>
</evidence>
<feature type="transmembrane region" description="Helical" evidence="7">
    <location>
        <begin position="105"/>
        <end position="126"/>
    </location>
</feature>
<organism evidence="9 10">
    <name type="scientific">Chondromyces crocatus</name>
    <dbReference type="NCBI Taxonomy" id="52"/>
    <lineage>
        <taxon>Bacteria</taxon>
        <taxon>Pseudomonadati</taxon>
        <taxon>Myxococcota</taxon>
        <taxon>Polyangia</taxon>
        <taxon>Polyangiales</taxon>
        <taxon>Polyangiaceae</taxon>
        <taxon>Chondromyces</taxon>
    </lineage>
</organism>
<evidence type="ECO:0000256" key="6">
    <source>
        <dbReference type="ARBA" id="ARBA00023136"/>
    </source>
</evidence>
<comment type="similarity">
    <text evidence="7">Belongs to the binding-protein-dependent transport system permease family.</text>
</comment>
<keyword evidence="6 7" id="KW-0472">Membrane</keyword>
<evidence type="ECO:0000256" key="2">
    <source>
        <dbReference type="ARBA" id="ARBA00022448"/>
    </source>
</evidence>
<dbReference type="PROSITE" id="PS50928">
    <property type="entry name" value="ABC_TM1"/>
    <property type="match status" value="1"/>
</dbReference>
<dbReference type="OrthoDB" id="9790107at2"/>
<sequence>MLSTLLRRVGLGVLVAAFLLFTVFPFFWAFLSSIKPSEELFATPLRFWPERPTVENYRLVLGNGDFLRAALNSVVVALSVTALSIAVGALAAFSLCRFRFRGRSVVLYAVLAMTLFPQIAVLGALFQLVNLLGLFNQLPALTLTYLIFTLPFTVWVLTSFLEAIPVEVEEAAYMDGATPFQVFTRIMLPLSTPGMVTTGLLSFIAAWNELLFALSFTQTPDKRTVTYAILSFSATTSSAYEIPWGQMMAASVLVTAPLLALALGFQRRILAGLTAGAVKG</sequence>
<feature type="transmembrane region" description="Helical" evidence="7">
    <location>
        <begin position="9"/>
        <end position="31"/>
    </location>
</feature>
<gene>
    <name evidence="9" type="ORF">CMC5_016530</name>
</gene>
<dbReference type="EMBL" id="CP012159">
    <property type="protein sequence ID" value="AKT37512.1"/>
    <property type="molecule type" value="Genomic_DNA"/>
</dbReference>
<dbReference type="AlphaFoldDB" id="A0A0K1EA02"/>
<dbReference type="RefSeq" id="WP_050429867.1">
    <property type="nucleotide sequence ID" value="NZ_CP012159.1"/>
</dbReference>
<feature type="transmembrane region" description="Helical" evidence="7">
    <location>
        <begin position="138"/>
        <end position="161"/>
    </location>
</feature>
<keyword evidence="2 7" id="KW-0813">Transport</keyword>
<dbReference type="InterPro" id="IPR050901">
    <property type="entry name" value="BP-dep_ABC_trans_perm"/>
</dbReference>
<dbReference type="PATRIC" id="fig|52.7.peg.1769"/>
<comment type="subcellular location">
    <subcellularLocation>
        <location evidence="1 7">Cell membrane</location>
        <topology evidence="1 7">Multi-pass membrane protein</topology>
    </subcellularLocation>
</comment>
<dbReference type="GO" id="GO:0055085">
    <property type="term" value="P:transmembrane transport"/>
    <property type="evidence" value="ECO:0007669"/>
    <property type="project" value="InterPro"/>
</dbReference>
<protein>
    <submittedName>
        <fullName evidence="9">Sugar ABC transporter permease</fullName>
    </submittedName>
</protein>
<evidence type="ECO:0000259" key="8">
    <source>
        <dbReference type="PROSITE" id="PS50928"/>
    </source>
</evidence>
<dbReference type="GO" id="GO:0005886">
    <property type="term" value="C:plasma membrane"/>
    <property type="evidence" value="ECO:0007669"/>
    <property type="project" value="UniProtKB-SubCell"/>
</dbReference>
<reference evidence="9 10" key="1">
    <citation type="submission" date="2015-07" db="EMBL/GenBank/DDBJ databases">
        <title>Genome analysis of myxobacterium Chondromyces crocatus Cm c5 reveals a high potential for natural compound synthesis and the genetic basis for the loss of fruiting body formation.</title>
        <authorList>
            <person name="Zaburannyi N."/>
            <person name="Bunk B."/>
            <person name="Maier J."/>
            <person name="Overmann J."/>
            <person name="Mueller R."/>
        </authorList>
    </citation>
    <scope>NUCLEOTIDE SEQUENCE [LARGE SCALE GENOMIC DNA]</scope>
    <source>
        <strain evidence="9 10">Cm c5</strain>
    </source>
</reference>
<dbReference type="InterPro" id="IPR035906">
    <property type="entry name" value="MetI-like_sf"/>
</dbReference>